<reference evidence="6" key="3">
    <citation type="journal article" date="2023" name="Int. J. Mol. Sci.">
        <title>De Novo Assembly and Annotation of 11 Diverse Shrub Willow (Salix) Genomes Reveals Novel Gene Organization in Sex-Linked Regions.</title>
        <authorList>
            <person name="Hyden B."/>
            <person name="Feng K."/>
            <person name="Yates T.B."/>
            <person name="Jawdy S."/>
            <person name="Cereghino C."/>
            <person name="Smart L.B."/>
            <person name="Muchero W."/>
        </authorList>
    </citation>
    <scope>NUCLEOTIDE SEQUENCE [LARGE SCALE GENOMIC DNA]</scope>
    <source>
        <tissue evidence="6">Shoot tip</tissue>
    </source>
</reference>
<comment type="function">
    <text evidence="3">Component of the exocyst complex.</text>
</comment>
<keyword evidence="3" id="KW-0268">Exocytosis</keyword>
<evidence type="ECO:0000313" key="6">
    <source>
        <dbReference type="EMBL" id="KAJ6713704.1"/>
    </source>
</evidence>
<dbReference type="EMBL" id="CAADRP010001707">
    <property type="protein sequence ID" value="VFU49012.1"/>
    <property type="molecule type" value="Genomic_DNA"/>
</dbReference>
<reference evidence="7" key="1">
    <citation type="submission" date="2019-03" db="EMBL/GenBank/DDBJ databases">
        <authorList>
            <person name="Mank J."/>
            <person name="Almeida P."/>
        </authorList>
    </citation>
    <scope>NUCLEOTIDE SEQUENCE</scope>
    <source>
        <strain evidence="7">78183</strain>
    </source>
</reference>
<protein>
    <recommendedName>
        <fullName evidence="3">Exocyst subunit Exo70 family protein</fullName>
    </recommendedName>
</protein>
<dbReference type="Pfam" id="PF20669">
    <property type="entry name" value="Exo70_N"/>
    <property type="match status" value="1"/>
</dbReference>
<dbReference type="Proteomes" id="UP001151529">
    <property type="component" value="Chromosome 1"/>
</dbReference>
<gene>
    <name evidence="6" type="ORF">OIU85_025341</name>
    <name evidence="7" type="ORF">SVIM_LOCUS322708</name>
</gene>
<evidence type="ECO:0000256" key="3">
    <source>
        <dbReference type="RuleBase" id="RU365026"/>
    </source>
</evidence>
<sequence length="673" mass="75861">MEKPPPEKSGSFSRNGNGNQMDDNSGPAGAESEAVHVKFDCQQPGECGPNSNLEEHSSDPELSLPQVRKDVDRFLESLSTINDASNNPPDVPSCVESFLEMVQKTITKYDSNAKFGQEQEDDSSFIESLNCISKLIDVLGEFPSNSTTASCFSRASTILHLAMSLLDSEFRLALESCNQGNSADLKSPKPSKQASFSYRQESAYCVIPESKSSEDVEFPAYASEAISKMNRIATAMISSGYESECCMVYNMARRNAFSSELDRLGFENISIEDVQKMQWQSLEGVISMWITVIKHSSSVLFSGERKLCSSIFSEHPSISQTLFCHIALAVAVRFVNFSDAIALTKRSAEKLFKILDMYEALRDLIPFFDDDDACSSECYEELKSEIWAAKGRLGEVAVSIFCDLENSIRRDNGRTPVPSGAVHPLTRFTMNYLKYACEYKDTLEQVFQKHQKMEGCANSNGPVLDTKNGANDDGTPKTSPFSVQLNSIMDLLDENLDMKSKLYRDPALRCIFLMNNGRYILQKIKGSDEIHEMMGDTWCRKRSSDLRQHHKAYTRETWTRLLQCLNHDGLMANGKLSKTILKERFKMFSAMFDEIHRTQSTWVVSDEQLQSELRISVSAVVTPAYRSFVGRFQQYLTSGRQPDKYIKYQPEDIENLIDELFDGNPTSMARRRT</sequence>
<evidence type="ECO:0000259" key="5">
    <source>
        <dbReference type="Pfam" id="PF03081"/>
    </source>
</evidence>
<dbReference type="PANTHER" id="PTHR12542">
    <property type="entry name" value="EXOCYST COMPLEX PROTEIN EXO70"/>
    <property type="match status" value="1"/>
</dbReference>
<evidence type="ECO:0000256" key="2">
    <source>
        <dbReference type="ARBA" id="ARBA00022448"/>
    </source>
</evidence>
<dbReference type="SUPFAM" id="SSF74788">
    <property type="entry name" value="Cullin repeat-like"/>
    <property type="match status" value="1"/>
</dbReference>
<name>A0A6N2M4W3_SALVM</name>
<evidence type="ECO:0000313" key="7">
    <source>
        <dbReference type="EMBL" id="VFU49012.1"/>
    </source>
</evidence>
<feature type="compositionally biased region" description="Polar residues" evidence="4">
    <location>
        <begin position="10"/>
        <end position="23"/>
    </location>
</feature>
<dbReference type="InterPro" id="IPR016159">
    <property type="entry name" value="Cullin_repeat-like_dom_sf"/>
</dbReference>
<reference evidence="6" key="2">
    <citation type="submission" date="2022-11" db="EMBL/GenBank/DDBJ databases">
        <authorList>
            <person name="Hyden B.L."/>
            <person name="Feng K."/>
            <person name="Yates T."/>
            <person name="Jawdy S."/>
            <person name="Smart L.B."/>
            <person name="Muchero W."/>
        </authorList>
    </citation>
    <scope>NUCLEOTIDE SEQUENCE</scope>
    <source>
        <tissue evidence="6">Shoot tip</tissue>
    </source>
</reference>
<dbReference type="GO" id="GO:0006887">
    <property type="term" value="P:exocytosis"/>
    <property type="evidence" value="ECO:0007669"/>
    <property type="project" value="UniProtKB-KW"/>
</dbReference>
<dbReference type="InterPro" id="IPR046364">
    <property type="entry name" value="Exo70_C"/>
</dbReference>
<dbReference type="OrthoDB" id="1922221at2759"/>
<dbReference type="InterPro" id="IPR004140">
    <property type="entry name" value="Exo70"/>
</dbReference>
<keyword evidence="2 3" id="KW-0813">Transport</keyword>
<dbReference type="Gene3D" id="1.20.1280.170">
    <property type="entry name" value="Exocyst complex component Exo70"/>
    <property type="match status" value="1"/>
</dbReference>
<dbReference type="PANTHER" id="PTHR12542:SF127">
    <property type="entry name" value="EXOCYST COMPLEX COMPONENT EXO70C1"/>
    <property type="match status" value="1"/>
</dbReference>
<dbReference type="GO" id="GO:0005546">
    <property type="term" value="F:phosphatidylinositol-4,5-bisphosphate binding"/>
    <property type="evidence" value="ECO:0007669"/>
    <property type="project" value="InterPro"/>
</dbReference>
<accession>A0A6N2M4W3</accession>
<dbReference type="AlphaFoldDB" id="A0A6N2M4W3"/>
<keyword evidence="3" id="KW-0653">Protein transport</keyword>
<dbReference type="GO" id="GO:0015031">
    <property type="term" value="P:protein transport"/>
    <property type="evidence" value="ECO:0007669"/>
    <property type="project" value="UniProtKB-KW"/>
</dbReference>
<evidence type="ECO:0000256" key="1">
    <source>
        <dbReference type="ARBA" id="ARBA00006756"/>
    </source>
</evidence>
<dbReference type="FunFam" id="1.20.1280.170:FF:000003">
    <property type="entry name" value="Exocyst subunit Exo70 family protein"/>
    <property type="match status" value="1"/>
</dbReference>
<dbReference type="EMBL" id="JAPFFL010000007">
    <property type="protein sequence ID" value="KAJ6713704.1"/>
    <property type="molecule type" value="Genomic_DNA"/>
</dbReference>
<feature type="region of interest" description="Disordered" evidence="4">
    <location>
        <begin position="1"/>
        <end position="64"/>
    </location>
</feature>
<dbReference type="Pfam" id="PF03081">
    <property type="entry name" value="Exo70_C"/>
    <property type="match status" value="1"/>
</dbReference>
<evidence type="ECO:0000313" key="8">
    <source>
        <dbReference type="Proteomes" id="UP001151529"/>
    </source>
</evidence>
<feature type="domain" description="Exocyst complex subunit Exo70 C-terminal" evidence="5">
    <location>
        <begin position="288"/>
        <end position="659"/>
    </location>
</feature>
<keyword evidence="8" id="KW-1185">Reference proteome</keyword>
<comment type="similarity">
    <text evidence="1 3">Belongs to the EXO70 family.</text>
</comment>
<proteinExistence type="inferred from homology"/>
<dbReference type="GO" id="GO:0000145">
    <property type="term" value="C:exocyst"/>
    <property type="evidence" value="ECO:0007669"/>
    <property type="project" value="InterPro"/>
</dbReference>
<organism evidence="7">
    <name type="scientific">Salix viminalis</name>
    <name type="common">Common osier</name>
    <name type="synonym">Basket willow</name>
    <dbReference type="NCBI Taxonomy" id="40686"/>
    <lineage>
        <taxon>Eukaryota</taxon>
        <taxon>Viridiplantae</taxon>
        <taxon>Streptophyta</taxon>
        <taxon>Embryophyta</taxon>
        <taxon>Tracheophyta</taxon>
        <taxon>Spermatophyta</taxon>
        <taxon>Magnoliopsida</taxon>
        <taxon>eudicotyledons</taxon>
        <taxon>Gunneridae</taxon>
        <taxon>Pentapetalae</taxon>
        <taxon>rosids</taxon>
        <taxon>fabids</taxon>
        <taxon>Malpighiales</taxon>
        <taxon>Salicaceae</taxon>
        <taxon>Saliceae</taxon>
        <taxon>Salix</taxon>
    </lineage>
</organism>
<evidence type="ECO:0000256" key="4">
    <source>
        <dbReference type="SAM" id="MobiDB-lite"/>
    </source>
</evidence>